<protein>
    <submittedName>
        <fullName evidence="2">Uncharacterized protein</fullName>
    </submittedName>
</protein>
<dbReference type="Proteomes" id="UP000593561">
    <property type="component" value="Unassembled WGS sequence"/>
</dbReference>
<feature type="region of interest" description="Disordered" evidence="1">
    <location>
        <begin position="51"/>
        <end position="88"/>
    </location>
</feature>
<evidence type="ECO:0000313" key="2">
    <source>
        <dbReference type="EMBL" id="MBA0634509.1"/>
    </source>
</evidence>
<organism evidence="2 3">
    <name type="scientific">Gossypium davidsonii</name>
    <name type="common">Davidson's cotton</name>
    <name type="synonym">Gossypium klotzschianum subsp. davidsonii</name>
    <dbReference type="NCBI Taxonomy" id="34287"/>
    <lineage>
        <taxon>Eukaryota</taxon>
        <taxon>Viridiplantae</taxon>
        <taxon>Streptophyta</taxon>
        <taxon>Embryophyta</taxon>
        <taxon>Tracheophyta</taxon>
        <taxon>Spermatophyta</taxon>
        <taxon>Magnoliopsida</taxon>
        <taxon>eudicotyledons</taxon>
        <taxon>Gunneridae</taxon>
        <taxon>Pentapetalae</taxon>
        <taxon>rosids</taxon>
        <taxon>malvids</taxon>
        <taxon>Malvales</taxon>
        <taxon>Malvaceae</taxon>
        <taxon>Malvoideae</taxon>
        <taxon>Gossypium</taxon>
    </lineage>
</organism>
<gene>
    <name evidence="2" type="ORF">Godav_025053</name>
</gene>
<dbReference type="AlphaFoldDB" id="A0A7J8T837"/>
<accession>A0A7J8T837</accession>
<dbReference type="EMBL" id="JABFAC010238417">
    <property type="protein sequence ID" value="MBA0634509.1"/>
    <property type="molecule type" value="Genomic_DNA"/>
</dbReference>
<evidence type="ECO:0000313" key="3">
    <source>
        <dbReference type="Proteomes" id="UP000593561"/>
    </source>
</evidence>
<keyword evidence="3" id="KW-1185">Reference proteome</keyword>
<evidence type="ECO:0000256" key="1">
    <source>
        <dbReference type="SAM" id="MobiDB-lite"/>
    </source>
</evidence>
<reference evidence="2 3" key="1">
    <citation type="journal article" date="2019" name="Genome Biol. Evol.">
        <title>Insights into the evolution of the New World diploid cottons (Gossypium, subgenus Houzingenia) based on genome sequencing.</title>
        <authorList>
            <person name="Grover C.E."/>
            <person name="Arick M.A. 2nd"/>
            <person name="Thrash A."/>
            <person name="Conover J.L."/>
            <person name="Sanders W.S."/>
            <person name="Peterson D.G."/>
            <person name="Frelichowski J.E."/>
            <person name="Scheffler J.A."/>
            <person name="Scheffler B.E."/>
            <person name="Wendel J.F."/>
        </authorList>
    </citation>
    <scope>NUCLEOTIDE SEQUENCE [LARGE SCALE GENOMIC DNA]</scope>
    <source>
        <strain evidence="2">27</strain>
        <tissue evidence="2">Leaf</tissue>
    </source>
</reference>
<proteinExistence type="predicted"/>
<comment type="caution">
    <text evidence="2">The sequence shown here is derived from an EMBL/GenBank/DDBJ whole genome shotgun (WGS) entry which is preliminary data.</text>
</comment>
<name>A0A7J8T837_GOSDV</name>
<feature type="compositionally biased region" description="Polar residues" evidence="1">
    <location>
        <begin position="72"/>
        <end position="88"/>
    </location>
</feature>
<sequence>MWENQYDNIPIREPIIIPELTCKPDYMSWFRIHGKPYLLLEKQRRRQFCVERERRGPLNPRTRADGAGPSTAPMQSQALMEQTTMSTP</sequence>